<gene>
    <name evidence="2" type="ORF">A6302_03306</name>
</gene>
<organism evidence="2 3">
    <name type="scientific">Methylobrevis pamukkalensis</name>
    <dbReference type="NCBI Taxonomy" id="1439726"/>
    <lineage>
        <taxon>Bacteria</taxon>
        <taxon>Pseudomonadati</taxon>
        <taxon>Pseudomonadota</taxon>
        <taxon>Alphaproteobacteria</taxon>
        <taxon>Hyphomicrobiales</taxon>
        <taxon>Pleomorphomonadaceae</taxon>
        <taxon>Methylobrevis</taxon>
    </lineage>
</organism>
<reference evidence="2 3" key="1">
    <citation type="submission" date="2016-07" db="EMBL/GenBank/DDBJ databases">
        <title>Draft Genome Sequence of Methylobrevis pamukkalensis PK2.</title>
        <authorList>
            <person name="Vasilenko O.V."/>
            <person name="Doronina N.V."/>
            <person name="Shmareva M.N."/>
            <person name="Tarlachkov S.V."/>
            <person name="Mustakhimov I."/>
            <person name="Trotsenko Y.A."/>
        </authorList>
    </citation>
    <scope>NUCLEOTIDE SEQUENCE [LARGE SCALE GENOMIC DNA]</scope>
    <source>
        <strain evidence="2 3">PK2</strain>
    </source>
</reference>
<accession>A0A1E3GZ99</accession>
<dbReference type="EMBL" id="MCRJ01000093">
    <property type="protein sequence ID" value="ODN69398.1"/>
    <property type="molecule type" value="Genomic_DNA"/>
</dbReference>
<dbReference type="InterPro" id="IPR000073">
    <property type="entry name" value="AB_hydrolase_1"/>
</dbReference>
<dbReference type="InterPro" id="IPR029058">
    <property type="entry name" value="AB_hydrolase_fold"/>
</dbReference>
<protein>
    <submittedName>
        <fullName evidence="2">Arylesterase</fullName>
        <ecNumber evidence="2">3.1.1.2</ecNumber>
    </submittedName>
</protein>
<dbReference type="InterPro" id="IPR050266">
    <property type="entry name" value="AB_hydrolase_sf"/>
</dbReference>
<sequence length="250" mass="25522">MAGAPPVAVTPVAFTEAGTGPAVILVHGWCCAASFWAPTQAALSGRFRLIAPDLPPGTPISEAANLVCTLAGHLGLGDVALVGHSMGGPVAIEAGIAMAGPDGPRCRQIVGVDTFTDPRFYLPLDPEVRAQRLAFFRSAFAGTMQSMVWSITAPETEPAVVAAIAATMAACPPDAALDALGSLLDYDILARWPALTCPATTINAARLMGEGDAALIARLPGLEVVRMTGVGHFPMLEAPEAFAAALAAAL</sequence>
<comment type="caution">
    <text evidence="2">The sequence shown here is derived from an EMBL/GenBank/DDBJ whole genome shotgun (WGS) entry which is preliminary data.</text>
</comment>
<dbReference type="PANTHER" id="PTHR43798:SF33">
    <property type="entry name" value="HYDROLASE, PUTATIVE (AFU_ORTHOLOGUE AFUA_2G14860)-RELATED"/>
    <property type="match status" value="1"/>
</dbReference>
<dbReference type="GO" id="GO:0016020">
    <property type="term" value="C:membrane"/>
    <property type="evidence" value="ECO:0007669"/>
    <property type="project" value="TreeGrafter"/>
</dbReference>
<proteinExistence type="predicted"/>
<dbReference type="Pfam" id="PF12697">
    <property type="entry name" value="Abhydrolase_6"/>
    <property type="match status" value="1"/>
</dbReference>
<dbReference type="EC" id="3.1.1.2" evidence="2"/>
<name>A0A1E3GZ99_9HYPH</name>
<evidence type="ECO:0000259" key="1">
    <source>
        <dbReference type="Pfam" id="PF12697"/>
    </source>
</evidence>
<evidence type="ECO:0000313" key="3">
    <source>
        <dbReference type="Proteomes" id="UP000094622"/>
    </source>
</evidence>
<evidence type="ECO:0000313" key="2">
    <source>
        <dbReference type="EMBL" id="ODN69398.1"/>
    </source>
</evidence>
<dbReference type="Gene3D" id="3.40.50.1820">
    <property type="entry name" value="alpha/beta hydrolase"/>
    <property type="match status" value="1"/>
</dbReference>
<dbReference type="Proteomes" id="UP000094622">
    <property type="component" value="Unassembled WGS sequence"/>
</dbReference>
<keyword evidence="3" id="KW-1185">Reference proteome</keyword>
<dbReference type="GO" id="GO:0004064">
    <property type="term" value="F:arylesterase activity"/>
    <property type="evidence" value="ECO:0007669"/>
    <property type="project" value="UniProtKB-EC"/>
</dbReference>
<dbReference type="SUPFAM" id="SSF53474">
    <property type="entry name" value="alpha/beta-Hydrolases"/>
    <property type="match status" value="1"/>
</dbReference>
<keyword evidence="2" id="KW-0378">Hydrolase</keyword>
<dbReference type="PANTHER" id="PTHR43798">
    <property type="entry name" value="MONOACYLGLYCEROL LIPASE"/>
    <property type="match status" value="1"/>
</dbReference>
<feature type="domain" description="AB hydrolase-1" evidence="1">
    <location>
        <begin position="23"/>
        <end position="245"/>
    </location>
</feature>
<dbReference type="RefSeq" id="WP_069307686.1">
    <property type="nucleotide sequence ID" value="NZ_MCRJ01000093.1"/>
</dbReference>
<dbReference type="AlphaFoldDB" id="A0A1E3GZ99"/>